<reference evidence="17" key="3">
    <citation type="submission" date="2016-06" db="EMBL/GenBank/DDBJ databases">
        <authorList>
            <person name="Toshchakov V.S."/>
        </authorList>
    </citation>
    <scope>NUCLEOTIDE SEQUENCE [LARGE SCALE GENOMIC DNA]</scope>
    <source>
        <strain>PM4 (JCM 30641</strain>
        <strain evidence="17">\VKM B-2940)</strain>
    </source>
</reference>
<dbReference type="SMART" id="SM00471">
    <property type="entry name" value="HDc"/>
    <property type="match status" value="1"/>
</dbReference>
<evidence type="ECO:0000256" key="11">
    <source>
        <dbReference type="ARBA" id="ARBA00022694"/>
    </source>
</evidence>
<dbReference type="EMBL" id="LT671858">
    <property type="protein sequence ID" value="SIM68072.1"/>
    <property type="molecule type" value="Genomic_DNA"/>
</dbReference>
<sequence length="347" mass="38969">MAEIVIYRYGHRPARDKRITTHVALTARAMGAGSIIIDTGDRGIEENIVAVNRNFGGHFKVQTGVSIERFFNSLGNNDLLVHLTMYGKPIMEKIEEIKEASREKDRIVVFVGAEKVPGIAYAKSNFNISVTSQPISEVSALAIFLDRFLDGNELKNEMKGRLDINPNERGKTIEYFPDGRDCMEILLNRGANDRLIEHCVAVNEVAMIISEKMDCDRRVVNAASLLHDVGRTVTNDIKHALEGYRICEEEHISKKISEVVLKHTGAGITRDEAMELGLPDLDFMPETIEEKIVACADNLVIGNRRIDINDQVQRYKNKGLDKAATRIKELYENVSSKAKMDINEIEI</sequence>
<dbReference type="PANTHER" id="PTHR42197">
    <property type="entry name" value="TRNA (CYTIDINE(56)-2'-O)-METHYLTRANSFERASE"/>
    <property type="match status" value="1"/>
</dbReference>
<dbReference type="InterPro" id="IPR003607">
    <property type="entry name" value="HD/PDEase_dom"/>
</dbReference>
<evidence type="ECO:0000256" key="9">
    <source>
        <dbReference type="ARBA" id="ARBA00022679"/>
    </source>
</evidence>
<dbReference type="RefSeq" id="WP_021789048.1">
    <property type="nucleotide sequence ID" value="NZ_LT671858.1"/>
</dbReference>
<dbReference type="KEGG" id="cdiv:CPM_1236"/>
<protein>
    <recommendedName>
        <fullName evidence="6">tRNA (cytidine(56)-2'-O)-methyltransferase</fullName>
        <ecNumber evidence="5">2.1.1.206</ecNumber>
    </recommendedName>
    <alternativeName>
        <fullName evidence="12">tRNA ribose 2'-O-methyltransferase aTrm56</fullName>
    </alternativeName>
</protein>
<reference evidence="15 18" key="1">
    <citation type="submission" date="2016-04" db="EMBL/GenBank/DDBJ databases">
        <authorList>
            <person name="Evans L.H."/>
            <person name="Alamgir A."/>
            <person name="Owens N."/>
            <person name="Weber N.D."/>
            <person name="Virtaneva K."/>
            <person name="Barbian K."/>
            <person name="Babar A."/>
            <person name="Rosenke K."/>
        </authorList>
    </citation>
    <scope>NUCLEOTIDE SEQUENCE [LARGE SCALE GENOMIC DNA]</scope>
    <source>
        <strain evidence="15">S5</strain>
        <strain evidence="18">S5(T) (JCM 30642 \VKM B-2941)</strain>
    </source>
</reference>
<evidence type="ECO:0000256" key="4">
    <source>
        <dbReference type="ARBA" id="ARBA00011738"/>
    </source>
</evidence>
<evidence type="ECO:0000256" key="7">
    <source>
        <dbReference type="ARBA" id="ARBA00022490"/>
    </source>
</evidence>
<dbReference type="InterPro" id="IPR006674">
    <property type="entry name" value="HD_domain"/>
</dbReference>
<feature type="domain" description="HD" evidence="14">
    <location>
        <begin position="195"/>
        <end position="302"/>
    </location>
</feature>
<evidence type="ECO:0000259" key="14">
    <source>
        <dbReference type="PROSITE" id="PS51831"/>
    </source>
</evidence>
<dbReference type="GO" id="GO:0106059">
    <property type="term" value="F:tRNA (cytidine(56)-2'-O)-methyltransferase activity"/>
    <property type="evidence" value="ECO:0007669"/>
    <property type="project" value="UniProtKB-EC"/>
</dbReference>
<dbReference type="Proteomes" id="UP000187822">
    <property type="component" value="Chromosome I"/>
</dbReference>
<dbReference type="Gene3D" id="1.10.3210.10">
    <property type="entry name" value="Hypothetical protein af1432"/>
    <property type="match status" value="1"/>
</dbReference>
<comment type="subcellular location">
    <subcellularLocation>
        <location evidence="2">Cytoplasm</location>
    </subcellularLocation>
</comment>
<dbReference type="AlphaFoldDB" id="A0A1N5V4J3"/>
<dbReference type="OrthoDB" id="14397at2157"/>
<dbReference type="PROSITE" id="PS51831">
    <property type="entry name" value="HD"/>
    <property type="match status" value="1"/>
</dbReference>
<evidence type="ECO:0000256" key="6">
    <source>
        <dbReference type="ARBA" id="ARBA00013709"/>
    </source>
</evidence>
<dbReference type="STRING" id="1673428.CPM_1236"/>
<dbReference type="InterPro" id="IPR002845">
    <property type="entry name" value="tRNA_mtfrase_aTrm56"/>
</dbReference>
<evidence type="ECO:0000256" key="13">
    <source>
        <dbReference type="ARBA" id="ARBA00047792"/>
    </source>
</evidence>
<evidence type="ECO:0000256" key="3">
    <source>
        <dbReference type="ARBA" id="ARBA00010324"/>
    </source>
</evidence>
<dbReference type="EC" id="2.1.1.206" evidence="5"/>
<organism evidence="15 18">
    <name type="scientific">Cuniculiplasma divulgatum</name>
    <dbReference type="NCBI Taxonomy" id="1673428"/>
    <lineage>
        <taxon>Archaea</taxon>
        <taxon>Methanobacteriati</taxon>
        <taxon>Thermoplasmatota</taxon>
        <taxon>Thermoplasmata</taxon>
        <taxon>Thermoplasmatales</taxon>
        <taxon>Cuniculiplasmataceae</taxon>
        <taxon>Cuniculiplasma</taxon>
    </lineage>
</organism>
<evidence type="ECO:0000256" key="8">
    <source>
        <dbReference type="ARBA" id="ARBA00022603"/>
    </source>
</evidence>
<dbReference type="GO" id="GO:0005737">
    <property type="term" value="C:cytoplasm"/>
    <property type="evidence" value="ECO:0007669"/>
    <property type="project" value="UniProtKB-SubCell"/>
</dbReference>
<dbReference type="SUPFAM" id="SSF109604">
    <property type="entry name" value="HD-domain/PDEase-like"/>
    <property type="match status" value="1"/>
</dbReference>
<dbReference type="InterPro" id="IPR006675">
    <property type="entry name" value="HDIG_dom"/>
</dbReference>
<evidence type="ECO:0000256" key="1">
    <source>
        <dbReference type="ARBA" id="ARBA00003959"/>
    </source>
</evidence>
<dbReference type="Pfam" id="PF01966">
    <property type="entry name" value="HD"/>
    <property type="match status" value="1"/>
</dbReference>
<evidence type="ECO:0000256" key="12">
    <source>
        <dbReference type="ARBA" id="ARBA00029826"/>
    </source>
</evidence>
<dbReference type="InterPro" id="IPR029026">
    <property type="entry name" value="tRNA_m1G_MTases_N"/>
</dbReference>
<keyword evidence="17" id="KW-1185">Reference proteome</keyword>
<gene>
    <name evidence="16" type="ORF">CPM_1236</name>
    <name evidence="15" type="ORF">CSP5_1234</name>
</gene>
<dbReference type="GeneID" id="41588487"/>
<evidence type="ECO:0000256" key="10">
    <source>
        <dbReference type="ARBA" id="ARBA00022691"/>
    </source>
</evidence>
<evidence type="ECO:0000256" key="5">
    <source>
        <dbReference type="ARBA" id="ARBA00012624"/>
    </source>
</evidence>
<keyword evidence="8 15" id="KW-0489">Methyltransferase</keyword>
<keyword evidence="7" id="KW-0963">Cytoplasm</keyword>
<dbReference type="InterPro" id="IPR029028">
    <property type="entry name" value="Alpha/beta_knot_MTases"/>
</dbReference>
<name>A0A1N5V4J3_9ARCH</name>
<evidence type="ECO:0000313" key="16">
    <source>
        <dbReference type="EMBL" id="SJK85042.1"/>
    </source>
</evidence>
<keyword evidence="9" id="KW-0808">Transferase</keyword>
<dbReference type="CDD" id="cd00077">
    <property type="entry name" value="HDc"/>
    <property type="match status" value="1"/>
</dbReference>
<keyword evidence="11" id="KW-0819">tRNA processing</keyword>
<dbReference type="Gene3D" id="3.40.1280.10">
    <property type="match status" value="1"/>
</dbReference>
<reference evidence="16" key="2">
    <citation type="submission" date="2016-06" db="EMBL/GenBank/DDBJ databases">
        <authorList>
            <person name="Olsen C.W."/>
            <person name="Carey S."/>
            <person name="Hinshaw L."/>
            <person name="Karasin A.I."/>
        </authorList>
    </citation>
    <scope>NUCLEOTIDE SEQUENCE [LARGE SCALE GENOMIC DNA]</scope>
    <source>
        <strain evidence="16">PM4</strain>
    </source>
</reference>
<dbReference type="Pfam" id="PF01994">
    <property type="entry name" value="Trm56"/>
    <property type="match status" value="1"/>
</dbReference>
<evidence type="ECO:0000313" key="15">
    <source>
        <dbReference type="EMBL" id="SIM68072.1"/>
    </source>
</evidence>
<accession>A0A1N5V4J3</accession>
<dbReference type="EMBL" id="LT719092">
    <property type="protein sequence ID" value="SJK85042.1"/>
    <property type="molecule type" value="Genomic_DNA"/>
</dbReference>
<dbReference type="PANTHER" id="PTHR42197:SF1">
    <property type="entry name" value="TRNA (CYTIDINE(56)-2'-O)-METHYLTRANSFERASE"/>
    <property type="match status" value="1"/>
</dbReference>
<comment type="function">
    <text evidence="1">Specifically catalyzes the AdoMet-dependent 2'-O-ribose methylation of cytidine at position 56 in tRNAs.</text>
</comment>
<dbReference type="Proteomes" id="UP000195607">
    <property type="component" value="Chromosome I"/>
</dbReference>
<evidence type="ECO:0000256" key="2">
    <source>
        <dbReference type="ARBA" id="ARBA00004496"/>
    </source>
</evidence>
<comment type="catalytic activity">
    <reaction evidence="13">
        <text>cytidine(56) in tRNA + S-adenosyl-L-methionine = 2'-O-methylcytidine(56) in tRNA + S-adenosyl-L-homocysteine + H(+)</text>
        <dbReference type="Rhea" id="RHEA:42968"/>
        <dbReference type="Rhea" id="RHEA-COMP:10308"/>
        <dbReference type="Rhea" id="RHEA-COMP:10309"/>
        <dbReference type="ChEBI" id="CHEBI:15378"/>
        <dbReference type="ChEBI" id="CHEBI:57856"/>
        <dbReference type="ChEBI" id="CHEBI:59789"/>
        <dbReference type="ChEBI" id="CHEBI:74495"/>
        <dbReference type="ChEBI" id="CHEBI:82748"/>
        <dbReference type="EC" id="2.1.1.206"/>
    </reaction>
</comment>
<proteinExistence type="inferred from homology"/>
<keyword evidence="10" id="KW-0949">S-adenosyl-L-methionine</keyword>
<dbReference type="GO" id="GO:0002128">
    <property type="term" value="P:tRNA nucleoside ribose methylation"/>
    <property type="evidence" value="ECO:0007669"/>
    <property type="project" value="InterPro"/>
</dbReference>
<comment type="similarity">
    <text evidence="3">Belongs to the aTrm56 family.</text>
</comment>
<evidence type="ECO:0000313" key="18">
    <source>
        <dbReference type="Proteomes" id="UP000195607"/>
    </source>
</evidence>
<comment type="subunit">
    <text evidence="4">Homodimer.</text>
</comment>
<evidence type="ECO:0000313" key="17">
    <source>
        <dbReference type="Proteomes" id="UP000187822"/>
    </source>
</evidence>
<dbReference type="NCBIfam" id="TIGR00277">
    <property type="entry name" value="HDIG"/>
    <property type="match status" value="1"/>
</dbReference>
<dbReference type="SUPFAM" id="SSF75217">
    <property type="entry name" value="alpha/beta knot"/>
    <property type="match status" value="1"/>
</dbReference>